<dbReference type="AlphaFoldDB" id="A0A382DWW0"/>
<organism evidence="1">
    <name type="scientific">marine metagenome</name>
    <dbReference type="NCBI Taxonomy" id="408172"/>
    <lineage>
        <taxon>unclassified sequences</taxon>
        <taxon>metagenomes</taxon>
        <taxon>ecological metagenomes</taxon>
    </lineage>
</organism>
<name>A0A382DWW0_9ZZZZ</name>
<proteinExistence type="predicted"/>
<dbReference type="EMBL" id="UINC01041559">
    <property type="protein sequence ID" value="SVB42996.1"/>
    <property type="molecule type" value="Genomic_DNA"/>
</dbReference>
<reference evidence="1" key="1">
    <citation type="submission" date="2018-05" db="EMBL/GenBank/DDBJ databases">
        <authorList>
            <person name="Lanie J.A."/>
            <person name="Ng W.-L."/>
            <person name="Kazmierczak K.M."/>
            <person name="Andrzejewski T.M."/>
            <person name="Davidsen T.M."/>
            <person name="Wayne K.J."/>
            <person name="Tettelin H."/>
            <person name="Glass J.I."/>
            <person name="Rusch D."/>
            <person name="Podicherti R."/>
            <person name="Tsui H.-C.T."/>
            <person name="Winkler M.E."/>
        </authorList>
    </citation>
    <scope>NUCLEOTIDE SEQUENCE</scope>
</reference>
<protein>
    <recommendedName>
        <fullName evidence="2">Porin domain-containing protein</fullName>
    </recommendedName>
</protein>
<evidence type="ECO:0008006" key="2">
    <source>
        <dbReference type="Google" id="ProtNLM"/>
    </source>
</evidence>
<sequence length="178" mass="17846">MNKLTKVGVSALCGSLAAVASANAGSLSVAGTADVTWSGLDYGNQGNPIGLGSNMTFTGSGELDNGSTVTLNVVHTNTANYSSSNLTWDIPGLGKLGVNQLYNGIDRIDDKMPTAWEETWGTAVGTGIQTVSGVGGGMNVNWTSTNDMGGLSIHAAFSPKAKEGAGTNDKSTSGGAVG</sequence>
<feature type="non-terminal residue" evidence="1">
    <location>
        <position position="178"/>
    </location>
</feature>
<evidence type="ECO:0000313" key="1">
    <source>
        <dbReference type="EMBL" id="SVB42996.1"/>
    </source>
</evidence>
<accession>A0A382DWW0</accession>
<gene>
    <name evidence="1" type="ORF">METZ01_LOCUS195850</name>
</gene>